<protein>
    <submittedName>
        <fullName evidence="4">Uncharacterized protein</fullName>
    </submittedName>
</protein>
<name>A0A147JC21_9SPHN</name>
<accession>A0A147JC21</accession>
<gene>
    <name evidence="4" type="ORF">NS258_04160</name>
    <name evidence="2" type="ORF">NS319_05030</name>
    <name evidence="3" type="ORF">SB4_09745</name>
</gene>
<evidence type="ECO:0000256" key="1">
    <source>
        <dbReference type="SAM" id="SignalP"/>
    </source>
</evidence>
<evidence type="ECO:0000313" key="6">
    <source>
        <dbReference type="Proteomes" id="UP000074072"/>
    </source>
</evidence>
<evidence type="ECO:0000313" key="4">
    <source>
        <dbReference type="EMBL" id="KTW16176.1"/>
    </source>
</evidence>
<dbReference type="Proteomes" id="UP000074072">
    <property type="component" value="Unassembled WGS sequence"/>
</dbReference>
<organism evidence="4 7">
    <name type="scientific">Sphingomonas sanguinis</name>
    <dbReference type="NCBI Taxonomy" id="33051"/>
    <lineage>
        <taxon>Bacteria</taxon>
        <taxon>Pseudomonadati</taxon>
        <taxon>Pseudomonadota</taxon>
        <taxon>Alphaproteobacteria</taxon>
        <taxon>Sphingomonadales</taxon>
        <taxon>Sphingomonadaceae</taxon>
        <taxon>Sphingomonas</taxon>
    </lineage>
</organism>
<proteinExistence type="predicted"/>
<dbReference type="PATRIC" id="fig|33051.3.peg.1986"/>
<evidence type="ECO:0000313" key="7">
    <source>
        <dbReference type="Proteomes" id="UP000074410"/>
    </source>
</evidence>
<evidence type="ECO:0000313" key="2">
    <source>
        <dbReference type="EMBL" id="KTT72183.1"/>
    </source>
</evidence>
<dbReference type="STRING" id="33051.SB4_09745"/>
<reference evidence="5 6" key="1">
    <citation type="journal article" date="2016" name="Front. Microbiol.">
        <title>Genomic Resource of Rice Seed Associated Bacteria.</title>
        <authorList>
            <person name="Midha S."/>
            <person name="Bansal K."/>
            <person name="Sharma S."/>
            <person name="Kumar N."/>
            <person name="Patil P.P."/>
            <person name="Chaudhry V."/>
            <person name="Patil P.B."/>
        </authorList>
    </citation>
    <scope>NUCLEOTIDE SEQUENCE [LARGE SCALE GENOMIC DNA]</scope>
    <source>
        <strain evidence="4 7">NS258</strain>
        <strain evidence="2 5">NS319</strain>
        <strain evidence="3 6">SB4</strain>
    </source>
</reference>
<feature type="signal peptide" evidence="1">
    <location>
        <begin position="1"/>
        <end position="24"/>
    </location>
</feature>
<feature type="chain" id="PRO_5014247743" evidence="1">
    <location>
        <begin position="25"/>
        <end position="100"/>
    </location>
</feature>
<comment type="caution">
    <text evidence="4">The sequence shown here is derived from an EMBL/GenBank/DDBJ whole genome shotgun (WGS) entry which is preliminary data.</text>
</comment>
<dbReference type="EMBL" id="LDTC01000022">
    <property type="protein sequence ID" value="KTW16176.1"/>
    <property type="molecule type" value="Genomic_DNA"/>
</dbReference>
<dbReference type="AlphaFoldDB" id="A0A147JC21"/>
<keyword evidence="1" id="KW-0732">Signal</keyword>
<dbReference type="Proteomes" id="UP000074410">
    <property type="component" value="Unassembled WGS sequence"/>
</dbReference>
<dbReference type="EMBL" id="LDTD01000029">
    <property type="protein sequence ID" value="KTT72183.1"/>
    <property type="molecule type" value="Genomic_DNA"/>
</dbReference>
<sequence>MMRKTILTLAAIAATAIPTIGAIAAEGEQSFVHEGSTYVYTRINDNGRAVIQGHRYPGGEPFRFVVKGHRVTGTTGNTEVSFTTDQARGALGAGVETSAR</sequence>
<dbReference type="Proteomes" id="UP000072867">
    <property type="component" value="Unassembled WGS sequence"/>
</dbReference>
<evidence type="ECO:0000313" key="3">
    <source>
        <dbReference type="EMBL" id="KTT99081.1"/>
    </source>
</evidence>
<dbReference type="EMBL" id="LDTE01000056">
    <property type="protein sequence ID" value="KTT99081.1"/>
    <property type="molecule type" value="Genomic_DNA"/>
</dbReference>
<evidence type="ECO:0000313" key="5">
    <source>
        <dbReference type="Proteomes" id="UP000072867"/>
    </source>
</evidence>